<keyword evidence="2" id="KW-1133">Transmembrane helix</keyword>
<gene>
    <name evidence="4" type="ORF">COU88_03535</name>
</gene>
<feature type="domain" description="DUF5667" evidence="3">
    <location>
        <begin position="59"/>
        <end position="112"/>
    </location>
</feature>
<keyword evidence="2" id="KW-0812">Transmembrane</keyword>
<evidence type="ECO:0000313" key="4">
    <source>
        <dbReference type="EMBL" id="PJE62713.1"/>
    </source>
</evidence>
<protein>
    <recommendedName>
        <fullName evidence="3">DUF5667 domain-containing protein</fullName>
    </recommendedName>
</protein>
<name>A0A2M8KS34_9BACT</name>
<evidence type="ECO:0000259" key="3">
    <source>
        <dbReference type="Pfam" id="PF18915"/>
    </source>
</evidence>
<dbReference type="Pfam" id="PF18915">
    <property type="entry name" value="DUF5667"/>
    <property type="match status" value="1"/>
</dbReference>
<evidence type="ECO:0000313" key="5">
    <source>
        <dbReference type="Proteomes" id="UP000229554"/>
    </source>
</evidence>
<proteinExistence type="predicted"/>
<dbReference type="Proteomes" id="UP000229554">
    <property type="component" value="Unassembled WGS sequence"/>
</dbReference>
<dbReference type="EMBL" id="PFED01000140">
    <property type="protein sequence ID" value="PJE62713.1"/>
    <property type="molecule type" value="Genomic_DNA"/>
</dbReference>
<feature type="non-terminal residue" evidence="4">
    <location>
        <position position="150"/>
    </location>
</feature>
<evidence type="ECO:0000256" key="2">
    <source>
        <dbReference type="SAM" id="Phobius"/>
    </source>
</evidence>
<organism evidence="4 5">
    <name type="scientific">Candidatus Roizmanbacteria bacterium CG10_big_fil_rev_8_21_14_0_10_39_6</name>
    <dbReference type="NCBI Taxonomy" id="1974853"/>
    <lineage>
        <taxon>Bacteria</taxon>
        <taxon>Candidatus Roizmaniibacteriota</taxon>
    </lineage>
</organism>
<feature type="transmembrane region" description="Helical" evidence="2">
    <location>
        <begin position="20"/>
        <end position="39"/>
    </location>
</feature>
<sequence length="150" mass="16730">MPTILSEKEEEFIQSILRKFKILPLIIIVLLLLFSILFVRDLAHQSVFGTISQKLPFPGMLPDNKLYPLKAFRDKLLVYTTRDAIKKAQLLQHLSDKRIASAGMMDNCDDAVAVALQAEAGLENVKKSLEKGSSMGSEPEVGNIMKSERA</sequence>
<evidence type="ECO:0000256" key="1">
    <source>
        <dbReference type="SAM" id="MobiDB-lite"/>
    </source>
</evidence>
<dbReference type="AlphaFoldDB" id="A0A2M8KS34"/>
<reference evidence="5" key="1">
    <citation type="submission" date="2017-09" db="EMBL/GenBank/DDBJ databases">
        <title>Depth-based differentiation of microbial function through sediment-hosted aquifers and enrichment of novel symbionts in the deep terrestrial subsurface.</title>
        <authorList>
            <person name="Probst A.J."/>
            <person name="Ladd B."/>
            <person name="Jarett J.K."/>
            <person name="Geller-Mcgrath D.E."/>
            <person name="Sieber C.M.K."/>
            <person name="Emerson J.B."/>
            <person name="Anantharaman K."/>
            <person name="Thomas B.C."/>
            <person name="Malmstrom R."/>
            <person name="Stieglmeier M."/>
            <person name="Klingl A."/>
            <person name="Woyke T."/>
            <person name="Ryan C.M."/>
            <person name="Banfield J.F."/>
        </authorList>
    </citation>
    <scope>NUCLEOTIDE SEQUENCE [LARGE SCALE GENOMIC DNA]</scope>
</reference>
<accession>A0A2M8KS34</accession>
<comment type="caution">
    <text evidence="4">The sequence shown here is derived from an EMBL/GenBank/DDBJ whole genome shotgun (WGS) entry which is preliminary data.</text>
</comment>
<feature type="region of interest" description="Disordered" evidence="1">
    <location>
        <begin position="129"/>
        <end position="150"/>
    </location>
</feature>
<keyword evidence="2" id="KW-0472">Membrane</keyword>
<dbReference type="InterPro" id="IPR043725">
    <property type="entry name" value="DUF5667"/>
</dbReference>